<comment type="subcellular location">
    <subcellularLocation>
        <location evidence="1">Membrane</location>
    </subcellularLocation>
</comment>
<evidence type="ECO:0000256" key="2">
    <source>
        <dbReference type="ARBA" id="ARBA00023136"/>
    </source>
</evidence>
<evidence type="ECO:0000256" key="1">
    <source>
        <dbReference type="ARBA" id="ARBA00004370"/>
    </source>
</evidence>
<dbReference type="Gene3D" id="3.40.710.10">
    <property type="entry name" value="DD-peptidase/beta-lactamase superfamily"/>
    <property type="match status" value="1"/>
</dbReference>
<dbReference type="PANTHER" id="PTHR46825">
    <property type="entry name" value="D-ALANYL-D-ALANINE-CARBOXYPEPTIDASE/ENDOPEPTIDASE AMPH"/>
    <property type="match status" value="1"/>
</dbReference>
<feature type="domain" description="Beta-lactamase-related" evidence="3">
    <location>
        <begin position="18"/>
        <end position="130"/>
    </location>
</feature>
<dbReference type="InterPro" id="IPR050491">
    <property type="entry name" value="AmpC-like"/>
</dbReference>
<dbReference type="GO" id="GO:0016787">
    <property type="term" value="F:hydrolase activity"/>
    <property type="evidence" value="ECO:0007669"/>
    <property type="project" value="UniProtKB-KW"/>
</dbReference>
<dbReference type="EMBL" id="CALYLO010000002">
    <property type="protein sequence ID" value="CAH8244463.1"/>
    <property type="molecule type" value="Genomic_DNA"/>
</dbReference>
<evidence type="ECO:0000259" key="4">
    <source>
        <dbReference type="Pfam" id="PF11954"/>
    </source>
</evidence>
<keyword evidence="5" id="KW-0378">Hydrolase</keyword>
<keyword evidence="2" id="KW-0472">Membrane</keyword>
<dbReference type="InterPro" id="IPR001466">
    <property type="entry name" value="Beta-lactam-related"/>
</dbReference>
<dbReference type="Pfam" id="PF00144">
    <property type="entry name" value="Beta-lactamase"/>
    <property type="match status" value="1"/>
</dbReference>
<protein>
    <submittedName>
        <fullName evidence="5">Serine hydrolase</fullName>
    </submittedName>
</protein>
<dbReference type="Pfam" id="PF11954">
    <property type="entry name" value="DUF3471"/>
    <property type="match status" value="1"/>
</dbReference>
<gene>
    <name evidence="5" type="ORF">WJ0W_001698</name>
</gene>
<evidence type="ECO:0000313" key="6">
    <source>
        <dbReference type="Proteomes" id="UP001154322"/>
    </source>
</evidence>
<accession>A0ABM9FYX1</accession>
<dbReference type="SUPFAM" id="SSF56601">
    <property type="entry name" value="beta-lactamase/transpeptidase-like"/>
    <property type="match status" value="1"/>
</dbReference>
<dbReference type="InterPro" id="IPR012338">
    <property type="entry name" value="Beta-lactam/transpept-like"/>
</dbReference>
<feature type="domain" description="Peptidase S12 Pab87-related C-terminal" evidence="4">
    <location>
        <begin position="158"/>
        <end position="228"/>
    </location>
</feature>
<dbReference type="Proteomes" id="UP001154322">
    <property type="component" value="Unassembled WGS sequence"/>
</dbReference>
<dbReference type="InterPro" id="IPR021860">
    <property type="entry name" value="Peptidase_S12_Pab87-rel_C"/>
</dbReference>
<dbReference type="RefSeq" id="WP_249725511.1">
    <property type="nucleotide sequence ID" value="NZ_AP031286.1"/>
</dbReference>
<organism evidence="5 6">
    <name type="scientific">Paenibacillus melissococcoides</name>
    <dbReference type="NCBI Taxonomy" id="2912268"/>
    <lineage>
        <taxon>Bacteria</taxon>
        <taxon>Bacillati</taxon>
        <taxon>Bacillota</taxon>
        <taxon>Bacilli</taxon>
        <taxon>Bacillales</taxon>
        <taxon>Paenibacillaceae</taxon>
        <taxon>Paenibacillus</taxon>
    </lineage>
</organism>
<comment type="caution">
    <text evidence="5">The sequence shown here is derived from an EMBL/GenBank/DDBJ whole genome shotgun (WGS) entry which is preliminary data.</text>
</comment>
<reference evidence="5" key="1">
    <citation type="submission" date="2022-06" db="EMBL/GenBank/DDBJ databases">
        <authorList>
            <person name="Dietemann V."/>
            <person name="Ory F."/>
            <person name="Dainat B."/>
            <person name="Oberhansli S."/>
        </authorList>
    </citation>
    <scope>NUCLEOTIDE SEQUENCE</scope>
    <source>
        <strain evidence="5">Ena-SAMPLE-TAB-26-04-2022-14:26:32:270-5432</strain>
    </source>
</reference>
<evidence type="ECO:0000259" key="3">
    <source>
        <dbReference type="Pfam" id="PF00144"/>
    </source>
</evidence>
<proteinExistence type="predicted"/>
<evidence type="ECO:0000313" key="5">
    <source>
        <dbReference type="EMBL" id="CAH8244463.1"/>
    </source>
</evidence>
<sequence>MTIYDHHSPRYELPDLVPETNFAMFLDGIQGDGAMSSNVHDLLAFDRALKERKLVNGPSLEQAYAPVRLNNGETFDYGFGWFVEDKDGKGRIVSHSGGWPGYASILNRYLDTDMTLIYLRNREQDVEFDHKVIEAAERILFDQPYEIPQRPLERQIAAVDTDLYKRYTGLYQQEDGGDTLMSVSIEDGRLYLQVAGKARVELYPASDTRFFVRLIPVEVKFVIEAGKERAEKLVIVQDGYETYSVRIQ</sequence>
<keyword evidence="6" id="KW-1185">Reference proteome</keyword>
<name>A0ABM9FYX1_9BACL</name>
<dbReference type="PANTHER" id="PTHR46825:SF11">
    <property type="entry name" value="PENICILLIN-BINDING PROTEIN 4"/>
    <property type="match status" value="1"/>
</dbReference>